<dbReference type="InterPro" id="IPR016307">
    <property type="entry name" value="Prtase-inh_pacifastin"/>
</dbReference>
<dbReference type="OMA" id="DECNTCF"/>
<dbReference type="SUPFAM" id="SSF57283">
    <property type="entry name" value="PMP inhibitors"/>
    <property type="match status" value="3"/>
</dbReference>
<proteinExistence type="evidence at protein level"/>
<evidence type="ECO:0000256" key="4">
    <source>
        <dbReference type="ARBA" id="ARBA00022900"/>
    </source>
</evidence>
<dbReference type="PhylomeDB" id="D2A563"/>
<evidence type="ECO:0000256" key="6">
    <source>
        <dbReference type="ARBA" id="ARBA00029459"/>
    </source>
</evidence>
<dbReference type="InParanoid" id="D2A563"/>
<keyword evidence="5 8" id="KW-1015">Disulfide bond</keyword>
<reference evidence="12" key="3">
    <citation type="journal article" date="2022" name="Sci. Transl. Med.">
        <title>Ex silico engineering of cystine-dense peptides yielding a potent bispecific T cell engager.</title>
        <authorList>
            <person name="Crook Z.R."/>
            <person name="Girard E.J."/>
            <person name="Sevilla G.P."/>
            <person name="Brusniak M.Y."/>
            <person name="Rupert P.B."/>
            <person name="Friend D.J."/>
            <person name="Gewe M.M."/>
            <person name="Clarke M."/>
            <person name="Lin I."/>
            <person name="Ruff R."/>
            <person name="Pakiam F."/>
            <person name="Phi T.D."/>
            <person name="Bandaranayake A."/>
            <person name="Correnti C.E."/>
            <person name="Mhyre A.J."/>
            <person name="Nairn N.W."/>
            <person name="Strong R.K."/>
            <person name="Olson J.M."/>
        </authorList>
    </citation>
    <scope>X-RAY CRYSTALLOGRAPHY (1.79 ANGSTROMS) OF 88-120</scope>
    <scope>DISULFIDE BONDS</scope>
</reference>
<evidence type="ECO:0000313" key="11">
    <source>
        <dbReference type="Proteomes" id="UP000007266"/>
    </source>
</evidence>
<evidence type="ECO:0000256" key="5">
    <source>
        <dbReference type="ARBA" id="ARBA00023157"/>
    </source>
</evidence>
<keyword evidence="11" id="KW-1185">Reference proteome</keyword>
<dbReference type="PDB" id="7SAP">
    <property type="method" value="X-ray"/>
    <property type="resolution" value="1.79 A"/>
    <property type="chains" value="A/B=88-120"/>
</dbReference>
<accession>D2A563</accession>
<feature type="domain" description="Pacifastin" evidence="9">
    <location>
        <begin position="22"/>
        <end position="55"/>
    </location>
</feature>
<dbReference type="STRING" id="7070.D2A563"/>
<dbReference type="InterPro" id="IPR036201">
    <property type="entry name" value="Pacifastin_dom_sf"/>
</dbReference>
<dbReference type="GO" id="GO:0004867">
    <property type="term" value="F:serine-type endopeptidase inhibitor activity"/>
    <property type="evidence" value="ECO:0007669"/>
    <property type="project" value="UniProtKB-UniRule"/>
</dbReference>
<evidence type="ECO:0000256" key="1">
    <source>
        <dbReference type="ARBA" id="ARBA00004613"/>
    </source>
</evidence>
<evidence type="ECO:0000259" key="9">
    <source>
        <dbReference type="PROSITE" id="PS51446"/>
    </source>
</evidence>
<dbReference type="Proteomes" id="UP000007266">
    <property type="component" value="Linkage group 8"/>
</dbReference>
<sequence>MKTLILCCLVLSVLIASVVSEEAECNNGDTKKVDCNSCRCTNGLWSCTKKVCLERKTRNAFSCKPGETFKRDCNSCTCTLDGKNAVYTVCQPGTTFKKDCNTCVCNKDGTNAACTLKACL</sequence>
<dbReference type="AlphaFoldDB" id="D2A563"/>
<feature type="disulfide bond" evidence="8">
    <location>
        <begin position="25"/>
        <end position="40"/>
    </location>
</feature>
<evidence type="ECO:0000256" key="2">
    <source>
        <dbReference type="ARBA" id="ARBA00022525"/>
    </source>
</evidence>
<protein>
    <recommendedName>
        <fullName evidence="7">Protease inhibitor</fullName>
    </recommendedName>
</protein>
<dbReference type="InterPro" id="IPR008037">
    <property type="entry name" value="Pacifastin_dom"/>
</dbReference>
<evidence type="ECO:0000256" key="8">
    <source>
        <dbReference type="PROSITE-ProRule" id="PRU00776"/>
    </source>
</evidence>
<name>D2A563_TRICA</name>
<organism evidence="10 11">
    <name type="scientific">Tribolium castaneum</name>
    <name type="common">Red flour beetle</name>
    <dbReference type="NCBI Taxonomy" id="7070"/>
    <lineage>
        <taxon>Eukaryota</taxon>
        <taxon>Metazoa</taxon>
        <taxon>Ecdysozoa</taxon>
        <taxon>Arthropoda</taxon>
        <taxon>Hexapoda</taxon>
        <taxon>Insecta</taxon>
        <taxon>Pterygota</taxon>
        <taxon>Neoptera</taxon>
        <taxon>Endopterygota</taxon>
        <taxon>Coleoptera</taxon>
        <taxon>Polyphaga</taxon>
        <taxon>Cucujiformia</taxon>
        <taxon>Tenebrionidae</taxon>
        <taxon>Tenebrionidae incertae sedis</taxon>
        <taxon>Tribolium</taxon>
    </lineage>
</organism>
<reference evidence="10 11" key="1">
    <citation type="journal article" date="2008" name="Nature">
        <title>The genome of the model beetle and pest Tribolium castaneum.</title>
        <authorList>
            <consortium name="Tribolium Genome Sequencing Consortium"/>
            <person name="Richards S."/>
            <person name="Gibbs R.A."/>
            <person name="Weinstock G.M."/>
            <person name="Brown S.J."/>
            <person name="Denell R."/>
            <person name="Beeman R.W."/>
            <person name="Gibbs R."/>
            <person name="Beeman R.W."/>
            <person name="Brown S.J."/>
            <person name="Bucher G."/>
            <person name="Friedrich M."/>
            <person name="Grimmelikhuijzen C.J."/>
            <person name="Klingler M."/>
            <person name="Lorenzen M."/>
            <person name="Richards S."/>
            <person name="Roth S."/>
            <person name="Schroder R."/>
            <person name="Tautz D."/>
            <person name="Zdobnov E.M."/>
            <person name="Muzny D."/>
            <person name="Gibbs R.A."/>
            <person name="Weinstock G.M."/>
            <person name="Attaway T."/>
            <person name="Bell S."/>
            <person name="Buhay C.J."/>
            <person name="Chandrabose M.N."/>
            <person name="Chavez D."/>
            <person name="Clerk-Blankenburg K.P."/>
            <person name="Cree A."/>
            <person name="Dao M."/>
            <person name="Davis C."/>
            <person name="Chacko J."/>
            <person name="Dinh H."/>
            <person name="Dugan-Rocha S."/>
            <person name="Fowler G."/>
            <person name="Garner T.T."/>
            <person name="Garnes J."/>
            <person name="Gnirke A."/>
            <person name="Hawes A."/>
            <person name="Hernandez J."/>
            <person name="Hines S."/>
            <person name="Holder M."/>
            <person name="Hume J."/>
            <person name="Jhangiani S.N."/>
            <person name="Joshi V."/>
            <person name="Khan Z.M."/>
            <person name="Jackson L."/>
            <person name="Kovar C."/>
            <person name="Kowis A."/>
            <person name="Lee S."/>
            <person name="Lewis L.R."/>
            <person name="Margolis J."/>
            <person name="Morgan M."/>
            <person name="Nazareth L.V."/>
            <person name="Nguyen N."/>
            <person name="Okwuonu G."/>
            <person name="Parker D."/>
            <person name="Richards S."/>
            <person name="Ruiz S.J."/>
            <person name="Santibanez J."/>
            <person name="Savard J."/>
            <person name="Scherer S.E."/>
            <person name="Schneider B."/>
            <person name="Sodergren E."/>
            <person name="Tautz D."/>
            <person name="Vattahil S."/>
            <person name="Villasana D."/>
            <person name="White C.S."/>
            <person name="Wright R."/>
            <person name="Park Y."/>
            <person name="Beeman R.W."/>
            <person name="Lord J."/>
            <person name="Oppert B."/>
            <person name="Lorenzen M."/>
            <person name="Brown S."/>
            <person name="Wang L."/>
            <person name="Savard J."/>
            <person name="Tautz D."/>
            <person name="Richards S."/>
            <person name="Weinstock G."/>
            <person name="Gibbs R.A."/>
            <person name="Liu Y."/>
            <person name="Worley K."/>
            <person name="Weinstock G."/>
            <person name="Elsik C.G."/>
            <person name="Reese J.T."/>
            <person name="Elhaik E."/>
            <person name="Landan G."/>
            <person name="Graur D."/>
            <person name="Arensburger P."/>
            <person name="Atkinson P."/>
            <person name="Beeman R.W."/>
            <person name="Beidler J."/>
            <person name="Brown S.J."/>
            <person name="Demuth J.P."/>
            <person name="Drury D.W."/>
            <person name="Du Y.Z."/>
            <person name="Fujiwara H."/>
            <person name="Lorenzen M."/>
            <person name="Maselli V."/>
            <person name="Osanai M."/>
            <person name="Park Y."/>
            <person name="Robertson H.M."/>
            <person name="Tu Z."/>
            <person name="Wang J.J."/>
            <person name="Wang S."/>
            <person name="Richards S."/>
            <person name="Song H."/>
            <person name="Zhang L."/>
            <person name="Sodergren E."/>
            <person name="Werner D."/>
            <person name="Stanke M."/>
            <person name="Morgenstern B."/>
            <person name="Solovyev V."/>
            <person name="Kosarev P."/>
            <person name="Brown G."/>
            <person name="Chen H.C."/>
            <person name="Ermolaeva O."/>
            <person name="Hlavina W."/>
            <person name="Kapustin Y."/>
            <person name="Kiryutin B."/>
            <person name="Kitts P."/>
            <person name="Maglott D."/>
            <person name="Pruitt K."/>
            <person name="Sapojnikov V."/>
            <person name="Souvorov A."/>
            <person name="Mackey A.J."/>
            <person name="Waterhouse R.M."/>
            <person name="Wyder S."/>
            <person name="Zdobnov E.M."/>
            <person name="Zdobnov E.M."/>
            <person name="Wyder S."/>
            <person name="Kriventseva E.V."/>
            <person name="Kadowaki T."/>
            <person name="Bork P."/>
            <person name="Aranda M."/>
            <person name="Bao R."/>
            <person name="Beermann A."/>
            <person name="Berns N."/>
            <person name="Bolognesi R."/>
            <person name="Bonneton F."/>
            <person name="Bopp D."/>
            <person name="Brown S.J."/>
            <person name="Bucher G."/>
            <person name="Butts T."/>
            <person name="Chaumot A."/>
            <person name="Denell R.E."/>
            <person name="Ferrier D.E."/>
            <person name="Friedrich M."/>
            <person name="Gordon C.M."/>
            <person name="Jindra M."/>
            <person name="Klingler M."/>
            <person name="Lan Q."/>
            <person name="Lattorff H.M."/>
            <person name="Laudet V."/>
            <person name="von Levetsow C."/>
            <person name="Liu Z."/>
            <person name="Lutz R."/>
            <person name="Lynch J.A."/>
            <person name="da Fonseca R.N."/>
            <person name="Posnien N."/>
            <person name="Reuter R."/>
            <person name="Roth S."/>
            <person name="Savard J."/>
            <person name="Schinko J.B."/>
            <person name="Schmitt C."/>
            <person name="Schoppmeier M."/>
            <person name="Schroder R."/>
            <person name="Shippy T.D."/>
            <person name="Simonnet F."/>
            <person name="Marques-Souza H."/>
            <person name="Tautz D."/>
            <person name="Tomoyasu Y."/>
            <person name="Trauner J."/>
            <person name="Van der Zee M."/>
            <person name="Vervoort M."/>
            <person name="Wittkopp N."/>
            <person name="Wimmer E.A."/>
            <person name="Yang X."/>
            <person name="Jones A.K."/>
            <person name="Sattelle D.B."/>
            <person name="Ebert P.R."/>
            <person name="Nelson D."/>
            <person name="Scott J.G."/>
            <person name="Beeman R.W."/>
            <person name="Muthukrishnan S."/>
            <person name="Kramer K.J."/>
            <person name="Arakane Y."/>
            <person name="Beeman R.W."/>
            <person name="Zhu Q."/>
            <person name="Hogenkamp D."/>
            <person name="Dixit R."/>
            <person name="Oppert B."/>
            <person name="Jiang H."/>
            <person name="Zou Z."/>
            <person name="Marshall J."/>
            <person name="Elpidina E."/>
            <person name="Vinokurov K."/>
            <person name="Oppert C."/>
            <person name="Zou Z."/>
            <person name="Evans J."/>
            <person name="Lu Z."/>
            <person name="Zhao P."/>
            <person name="Sumathipala N."/>
            <person name="Altincicek B."/>
            <person name="Vilcinskas A."/>
            <person name="Williams M."/>
            <person name="Hultmark D."/>
            <person name="Hetru C."/>
            <person name="Jiang H."/>
            <person name="Grimmelikhuijzen C.J."/>
            <person name="Hauser F."/>
            <person name="Cazzamali G."/>
            <person name="Williamson M."/>
            <person name="Park Y."/>
            <person name="Li B."/>
            <person name="Tanaka Y."/>
            <person name="Predel R."/>
            <person name="Neupert S."/>
            <person name="Schachtner J."/>
            <person name="Verleyen P."/>
            <person name="Raible F."/>
            <person name="Bork P."/>
            <person name="Friedrich M."/>
            <person name="Walden K.K."/>
            <person name="Robertson H.M."/>
            <person name="Angeli S."/>
            <person name="Foret S."/>
            <person name="Bucher G."/>
            <person name="Schuetz S."/>
            <person name="Maleszka R."/>
            <person name="Wimmer E.A."/>
            <person name="Beeman R.W."/>
            <person name="Lorenzen M."/>
            <person name="Tomoyasu Y."/>
            <person name="Miller S.C."/>
            <person name="Grossmann D."/>
            <person name="Bucher G."/>
        </authorList>
    </citation>
    <scope>NUCLEOTIDE SEQUENCE [LARGE SCALE GENOMIC DNA]</scope>
    <source>
        <strain evidence="10 11">Georgia GA2</strain>
    </source>
</reference>
<dbReference type="EMBL" id="KQ971361">
    <property type="protein sequence ID" value="EFA05321.1"/>
    <property type="molecule type" value="Genomic_DNA"/>
</dbReference>
<feature type="site" description="Reactive bond" evidence="8">
    <location>
        <begin position="49"/>
        <end position="50"/>
    </location>
</feature>
<dbReference type="GO" id="GO:0005576">
    <property type="term" value="C:extracellular region"/>
    <property type="evidence" value="ECO:0007669"/>
    <property type="project" value="UniProtKB-SubCell"/>
</dbReference>
<evidence type="ECO:0000256" key="3">
    <source>
        <dbReference type="ARBA" id="ARBA00022690"/>
    </source>
</evidence>
<keyword evidence="4 7" id="KW-0722">Serine protease inhibitor</keyword>
<feature type="site" description="Reactive bond" evidence="8">
    <location>
        <begin position="116"/>
        <end position="117"/>
    </location>
</feature>
<feature type="signal peptide" evidence="7">
    <location>
        <begin position="1"/>
        <end position="20"/>
    </location>
</feature>
<dbReference type="SMR" id="D2A563"/>
<feature type="disulfide bond" evidence="12">
    <location>
        <begin position="100"/>
        <end position="119"/>
    </location>
</feature>
<dbReference type="HOGENOM" id="CLU_2052619_0_0_1"/>
<reference evidence="10 11" key="2">
    <citation type="journal article" date="2010" name="Nucleic Acids Res.">
        <title>BeetleBase in 2010: revisions to provide comprehensive genomic information for Tribolium castaneum.</title>
        <authorList>
            <person name="Kim H.S."/>
            <person name="Murphy T."/>
            <person name="Xia J."/>
            <person name="Caragea D."/>
            <person name="Park Y."/>
            <person name="Beeman R.W."/>
            <person name="Lorenzen M.D."/>
            <person name="Butcher S."/>
            <person name="Manak J.R."/>
            <person name="Brown S.J."/>
        </authorList>
    </citation>
    <scope>GENOME REANNOTATION</scope>
    <source>
        <strain evidence="10 11">Georgia GA2</strain>
    </source>
</reference>
<comment type="subcellular location">
    <subcellularLocation>
        <location evidence="1 7">Secreted</location>
    </subcellularLocation>
</comment>
<comment type="similarity">
    <text evidence="6 7 8">Belongs to the protease inhibitor I19 family.</text>
</comment>
<evidence type="ECO:0000256" key="7">
    <source>
        <dbReference type="PIRNR" id="PIRNR001625"/>
    </source>
</evidence>
<evidence type="ECO:0007829" key="12">
    <source>
        <dbReference type="PDB" id="7SAP"/>
    </source>
</evidence>
<dbReference type="PIRSF" id="PIRSF001625">
    <property type="entry name" value="Prot_inhib_pacifastin"/>
    <property type="match status" value="1"/>
</dbReference>
<dbReference type="PROSITE" id="PS51446">
    <property type="entry name" value="PACIFASTIN"/>
    <property type="match status" value="2"/>
</dbReference>
<feature type="disulfide bond" evidence="12">
    <location>
        <begin position="103"/>
        <end position="114"/>
    </location>
</feature>
<comment type="caution">
    <text evidence="8">Lacks conserved residue(s) required for the propagation of feature annotation.</text>
</comment>
<evidence type="ECO:0000313" key="10">
    <source>
        <dbReference type="EMBL" id="EFA05321.1"/>
    </source>
</evidence>
<keyword evidence="7" id="KW-0732">Signal</keyword>
<dbReference type="Pfam" id="PF05375">
    <property type="entry name" value="Pacifastin_I"/>
    <property type="match status" value="3"/>
</dbReference>
<keyword evidence="2 7" id="KW-0964">Secreted</keyword>
<gene>
    <name evidence="10" type="primary">GLEAN_15479</name>
    <name evidence="10" type="ORF">TcasGA2_TC015479</name>
</gene>
<feature type="disulfide bond" evidence="8 12">
    <location>
        <begin position="90"/>
        <end position="105"/>
    </location>
</feature>
<feature type="chain" id="PRO_5019883191" description="Protease inhibitor" evidence="7">
    <location>
        <begin position="21"/>
        <end position="120"/>
    </location>
</feature>
<keyword evidence="12" id="KW-0002">3D-structure</keyword>
<feature type="domain" description="Pacifastin" evidence="9">
    <location>
        <begin position="87"/>
        <end position="120"/>
    </location>
</feature>
<keyword evidence="3 7" id="KW-0646">Protease inhibitor</keyword>